<keyword evidence="1" id="KW-1133">Transmembrane helix</keyword>
<keyword evidence="3" id="KW-1185">Reference proteome</keyword>
<sequence length="53" mass="6153">MQSQLNNHALKKWGLVTEMGPRQKKMRQDIYCLVFVRSSGLITIIIAHTIVRE</sequence>
<dbReference type="InParanoid" id="A0A1X2HRH7"/>
<reference evidence="2 3" key="1">
    <citation type="submission" date="2016-07" db="EMBL/GenBank/DDBJ databases">
        <title>Pervasive Adenine N6-methylation of Active Genes in Fungi.</title>
        <authorList>
            <consortium name="DOE Joint Genome Institute"/>
            <person name="Mondo S.J."/>
            <person name="Dannebaum R.O."/>
            <person name="Kuo R.C."/>
            <person name="Labutti K."/>
            <person name="Haridas S."/>
            <person name="Kuo A."/>
            <person name="Salamov A."/>
            <person name="Ahrendt S.R."/>
            <person name="Lipzen A."/>
            <person name="Sullivan W."/>
            <person name="Andreopoulos W.B."/>
            <person name="Clum A."/>
            <person name="Lindquist E."/>
            <person name="Daum C."/>
            <person name="Ramamoorthy G.K."/>
            <person name="Gryganskyi A."/>
            <person name="Culley D."/>
            <person name="Magnuson J.K."/>
            <person name="James T.Y."/>
            <person name="O'Malley M.A."/>
            <person name="Stajich J.E."/>
            <person name="Spatafora J.W."/>
            <person name="Visel A."/>
            <person name="Grigoriev I.V."/>
        </authorList>
    </citation>
    <scope>NUCLEOTIDE SEQUENCE [LARGE SCALE GENOMIC DNA]</scope>
    <source>
        <strain evidence="2 3">NRRL 2496</strain>
    </source>
</reference>
<feature type="transmembrane region" description="Helical" evidence="1">
    <location>
        <begin position="30"/>
        <end position="51"/>
    </location>
</feature>
<protein>
    <submittedName>
        <fullName evidence="2">Uncharacterized protein</fullName>
    </submittedName>
</protein>
<organism evidence="2 3">
    <name type="scientific">Syncephalastrum racemosum</name>
    <name type="common">Filamentous fungus</name>
    <dbReference type="NCBI Taxonomy" id="13706"/>
    <lineage>
        <taxon>Eukaryota</taxon>
        <taxon>Fungi</taxon>
        <taxon>Fungi incertae sedis</taxon>
        <taxon>Mucoromycota</taxon>
        <taxon>Mucoromycotina</taxon>
        <taxon>Mucoromycetes</taxon>
        <taxon>Mucorales</taxon>
        <taxon>Syncephalastraceae</taxon>
        <taxon>Syncephalastrum</taxon>
    </lineage>
</organism>
<dbReference type="Proteomes" id="UP000242180">
    <property type="component" value="Unassembled WGS sequence"/>
</dbReference>
<evidence type="ECO:0000313" key="3">
    <source>
        <dbReference type="Proteomes" id="UP000242180"/>
    </source>
</evidence>
<gene>
    <name evidence="2" type="ORF">BCR43DRAFT_481151</name>
</gene>
<evidence type="ECO:0000256" key="1">
    <source>
        <dbReference type="SAM" id="Phobius"/>
    </source>
</evidence>
<name>A0A1X2HRH7_SYNRA</name>
<keyword evidence="1" id="KW-0472">Membrane</keyword>
<comment type="caution">
    <text evidence="2">The sequence shown here is derived from an EMBL/GenBank/DDBJ whole genome shotgun (WGS) entry which is preliminary data.</text>
</comment>
<proteinExistence type="predicted"/>
<dbReference type="AlphaFoldDB" id="A0A1X2HRH7"/>
<dbReference type="EMBL" id="MCGN01000001">
    <property type="protein sequence ID" value="ORZ02182.1"/>
    <property type="molecule type" value="Genomic_DNA"/>
</dbReference>
<keyword evidence="1" id="KW-0812">Transmembrane</keyword>
<evidence type="ECO:0000313" key="2">
    <source>
        <dbReference type="EMBL" id="ORZ02182.1"/>
    </source>
</evidence>
<accession>A0A1X2HRH7</accession>